<organism evidence="6 7">
    <name type="scientific">Heyndrickxia sporothermodurans</name>
    <dbReference type="NCBI Taxonomy" id="46224"/>
    <lineage>
        <taxon>Bacteria</taxon>
        <taxon>Bacillati</taxon>
        <taxon>Bacillota</taxon>
        <taxon>Bacilli</taxon>
        <taxon>Bacillales</taxon>
        <taxon>Bacillaceae</taxon>
        <taxon>Heyndrickxia</taxon>
    </lineage>
</organism>
<dbReference type="InterPro" id="IPR008930">
    <property type="entry name" value="Terpenoid_cyclase/PrenylTrfase"/>
</dbReference>
<protein>
    <submittedName>
        <fullName evidence="6">Squalene--hopene cyclase</fullName>
    </submittedName>
</protein>
<comment type="pathway">
    <text evidence="1">Secondary metabolite biosynthesis; hopanoid biosynthesis.</text>
</comment>
<dbReference type="Pfam" id="PF13249">
    <property type="entry name" value="SQHop_cyclase_N"/>
    <property type="match status" value="1"/>
</dbReference>
<dbReference type="GO" id="GO:0016866">
    <property type="term" value="F:intramolecular transferase activity"/>
    <property type="evidence" value="ECO:0007669"/>
    <property type="project" value="InterPro"/>
</dbReference>
<proteinExistence type="inferred from homology"/>
<dbReference type="Gene3D" id="1.50.10.20">
    <property type="match status" value="2"/>
</dbReference>
<dbReference type="PANTHER" id="PTHR11764">
    <property type="entry name" value="TERPENE CYCLASE/MUTASE FAMILY MEMBER"/>
    <property type="match status" value="1"/>
</dbReference>
<feature type="domain" description="Squalene cyclase C-terminal" evidence="4">
    <location>
        <begin position="307"/>
        <end position="620"/>
    </location>
</feature>
<dbReference type="GO" id="GO:0016104">
    <property type="term" value="P:triterpenoid biosynthetic process"/>
    <property type="evidence" value="ECO:0007669"/>
    <property type="project" value="InterPro"/>
</dbReference>
<evidence type="ECO:0000256" key="3">
    <source>
        <dbReference type="ARBA" id="ARBA00022737"/>
    </source>
</evidence>
<dbReference type="NCBIfam" id="TIGR01787">
    <property type="entry name" value="squalene_cyclas"/>
    <property type="match status" value="1"/>
</dbReference>
<evidence type="ECO:0000313" key="7">
    <source>
        <dbReference type="Proteomes" id="UP000595512"/>
    </source>
</evidence>
<accession>A0AB37HHH4</accession>
<dbReference type="InterPro" id="IPR018333">
    <property type="entry name" value="Squalene_cyclase"/>
</dbReference>
<evidence type="ECO:0000256" key="1">
    <source>
        <dbReference type="ARBA" id="ARBA00004999"/>
    </source>
</evidence>
<dbReference type="Proteomes" id="UP000595512">
    <property type="component" value="Chromosome"/>
</dbReference>
<evidence type="ECO:0000256" key="2">
    <source>
        <dbReference type="ARBA" id="ARBA00009755"/>
    </source>
</evidence>
<reference evidence="6 7" key="1">
    <citation type="submission" date="2020-12" db="EMBL/GenBank/DDBJ databases">
        <title>Taxonomic evaluation of the Bacillus sporothermodurans group of bacteria based on whole genome sequences.</title>
        <authorList>
            <person name="Fiedler G."/>
            <person name="Herbstmann A.-D."/>
            <person name="Doll E."/>
            <person name="Wenning M."/>
            <person name="Brinks E."/>
            <person name="Kabisch J."/>
            <person name="Breitenwieser F."/>
            <person name="Lappann M."/>
            <person name="Boehnlein C."/>
            <person name="Franz C."/>
        </authorList>
    </citation>
    <scope>NUCLEOTIDE SEQUENCE [LARGE SCALE GENOMIC DNA]</scope>
    <source>
        <strain evidence="6 7">DSM 10599</strain>
    </source>
</reference>
<evidence type="ECO:0000259" key="4">
    <source>
        <dbReference type="Pfam" id="PF13243"/>
    </source>
</evidence>
<comment type="similarity">
    <text evidence="2">Belongs to the terpene cyclase/mutase family.</text>
</comment>
<dbReference type="InterPro" id="IPR032696">
    <property type="entry name" value="SQ_cyclase_C"/>
</dbReference>
<dbReference type="PANTHER" id="PTHR11764:SF20">
    <property type="entry name" value="LANOSTEROL SYNTHASE"/>
    <property type="match status" value="1"/>
</dbReference>
<dbReference type="GO" id="GO:0005811">
    <property type="term" value="C:lipid droplet"/>
    <property type="evidence" value="ECO:0007669"/>
    <property type="project" value="InterPro"/>
</dbReference>
<dbReference type="KEGG" id="hspo:JGZ69_21255"/>
<dbReference type="InterPro" id="IPR032697">
    <property type="entry name" value="SQ_cyclase_N"/>
</dbReference>
<evidence type="ECO:0000259" key="5">
    <source>
        <dbReference type="Pfam" id="PF13249"/>
    </source>
</evidence>
<dbReference type="EMBL" id="CP066701">
    <property type="protein sequence ID" value="QQX25195.1"/>
    <property type="molecule type" value="Genomic_DNA"/>
</dbReference>
<dbReference type="Pfam" id="PF13243">
    <property type="entry name" value="SQHop_cyclase_C"/>
    <property type="match status" value="1"/>
</dbReference>
<evidence type="ECO:0000313" key="6">
    <source>
        <dbReference type="EMBL" id="QQX25195.1"/>
    </source>
</evidence>
<dbReference type="SUPFAM" id="SSF48239">
    <property type="entry name" value="Terpenoid cyclases/Protein prenyltransferases"/>
    <property type="match status" value="2"/>
</dbReference>
<gene>
    <name evidence="6" type="ORF">JGZ69_21255</name>
</gene>
<feature type="domain" description="Squalene cyclase N-terminal" evidence="5">
    <location>
        <begin position="16"/>
        <end position="293"/>
    </location>
</feature>
<dbReference type="SFLD" id="SFLDG01016">
    <property type="entry name" value="Prenyltransferase_Like_2"/>
    <property type="match status" value="1"/>
</dbReference>
<keyword evidence="3" id="KW-0677">Repeat</keyword>
<dbReference type="AlphaFoldDB" id="A0AB37HHH4"/>
<sequence>MIRMRKDVIRQRDKIIERLLSDQSRNGSWEYPFETGILTDCYMIILLRVLEKNDESLIQSLVNRILKEQYNDGTWKLYVDEGKGKLSLTITAYYALLFSGYVEKNSPNLIRAKEFIMINGGLHKANMFTLALLSLTGQIEWDSPFPIPVEAVLLPEKFPINFCDISVFGRANLAPLLIVADYKLVVKPANSPNLADLIIRKTDGKNKFTDETRSIFDFIEQGIEQIVELKEDVHEKALEYLEQYLYDHIELDGTLYSYFSATFYMIFAFIARGKDKNDSKIIKAIDGLKSMICTINGDKHCQYTTAHVWNTALISSALQFAGIPHTEVNIRQANQYLLERQHVKLGDWTVHNPHTYPGGWGFSNVNTINPDIDDTIASLRALHQLIIEQPHYYNVWDRGIRWVLSMQNDDGGWAAFEKNVDNPLLNLLPYGEGLLLDASSVDLTGRTLDFLGNYTSIDKDDQQIKKAIKWLVNHQEDDGSWNCRWGIYYIYGTWTAIIGLMAVGIRPNHPSITRAKKWIEHTQNVDGGWGESCNSDKIKKYIPLGVSTLTHTAWALDSLITIADEVTPSIQKGINFLINHADIKDWRSSYPKGQGMGGEFYIHYHSYDYIWPLFTLVKYLKKFNK</sequence>
<name>A0AB37HHH4_9BACI</name>